<name>A0A6G4ATV4_9ACTN</name>
<protein>
    <submittedName>
        <fullName evidence="10">ABC transporter ATP-binding protein</fullName>
    </submittedName>
</protein>
<accession>A0A6G4ATV4</accession>
<evidence type="ECO:0000256" key="7">
    <source>
        <dbReference type="ARBA" id="ARBA00023136"/>
    </source>
</evidence>
<evidence type="ECO:0000313" key="10">
    <source>
        <dbReference type="EMBL" id="NEW76906.1"/>
    </source>
</evidence>
<dbReference type="InterPro" id="IPR003593">
    <property type="entry name" value="AAA+_ATPase"/>
</dbReference>
<dbReference type="GO" id="GO:0005524">
    <property type="term" value="F:ATP binding"/>
    <property type="evidence" value="ECO:0007669"/>
    <property type="project" value="UniProtKB-KW"/>
</dbReference>
<dbReference type="SMART" id="SM00382">
    <property type="entry name" value="AAA"/>
    <property type="match status" value="1"/>
</dbReference>
<evidence type="ECO:0000256" key="6">
    <source>
        <dbReference type="ARBA" id="ARBA00022840"/>
    </source>
</evidence>
<dbReference type="NCBIfam" id="TIGR01727">
    <property type="entry name" value="oligo_HPY"/>
    <property type="match status" value="1"/>
</dbReference>
<dbReference type="InterPro" id="IPR050388">
    <property type="entry name" value="ABC_Ni/Peptide_Import"/>
</dbReference>
<dbReference type="GO" id="GO:0015833">
    <property type="term" value="P:peptide transport"/>
    <property type="evidence" value="ECO:0007669"/>
    <property type="project" value="InterPro"/>
</dbReference>
<evidence type="ECO:0000256" key="5">
    <source>
        <dbReference type="ARBA" id="ARBA00022741"/>
    </source>
</evidence>
<dbReference type="EMBL" id="JAAIKT010000096">
    <property type="protein sequence ID" value="NEW76906.1"/>
    <property type="molecule type" value="Genomic_DNA"/>
</dbReference>
<dbReference type="FunFam" id="3.40.50.300:FF:000016">
    <property type="entry name" value="Oligopeptide ABC transporter ATP-binding component"/>
    <property type="match status" value="1"/>
</dbReference>
<keyword evidence="4" id="KW-1003">Cell membrane</keyword>
<dbReference type="PROSITE" id="PS50893">
    <property type="entry name" value="ABC_TRANSPORTER_2"/>
    <property type="match status" value="1"/>
</dbReference>
<proteinExistence type="inferred from homology"/>
<gene>
    <name evidence="10" type="ORF">G4H13_42920</name>
</gene>
<dbReference type="PANTHER" id="PTHR43297">
    <property type="entry name" value="OLIGOPEPTIDE TRANSPORT ATP-BINDING PROTEIN APPD"/>
    <property type="match status" value="1"/>
</dbReference>
<dbReference type="InterPro" id="IPR027417">
    <property type="entry name" value="P-loop_NTPase"/>
</dbReference>
<sequence length="353" mass="37627">MREAADPVHTNTPDPAPQPDGVPLLEVEDLTVDLLSPGGTGPAVQRVVHGVSFTLRKEETVALIGESGSGKSISAMALMGLLPAATAHVGGSARHRGTDLLALPPDQLRTRRGKHLATVFQDALSALNPTLTVGYQIAETIRAHESLGRREARTRAVELMARVRIPDPARRYRDYPHQFSGGMRQRIMIAMAVALSPDVLIADEPTTALDVTVQAQIMELLAELREETGSALLLITHDLGLAAGTADRVAIMYAGRILEQAPIQELYDRPAHPYTRGLLAAVPRLDGDADTLTPVPGSPPGPGLLPSGCPFHPRCPDVAERCATQPPLLLPVETAPAARLVACHYPLEVSGVR</sequence>
<dbReference type="GO" id="GO:0016887">
    <property type="term" value="F:ATP hydrolysis activity"/>
    <property type="evidence" value="ECO:0007669"/>
    <property type="project" value="InterPro"/>
</dbReference>
<feature type="domain" description="ABC transporter" evidence="9">
    <location>
        <begin position="25"/>
        <end position="279"/>
    </location>
</feature>
<dbReference type="CDD" id="cd03257">
    <property type="entry name" value="ABC_NikE_OppD_transporters"/>
    <property type="match status" value="1"/>
</dbReference>
<reference evidence="10" key="1">
    <citation type="submission" date="2020-02" db="EMBL/GenBank/DDBJ databases">
        <title>A new Streptomyces sp. for controlling soil-borne diseases.</title>
        <authorList>
            <person name="Li X."/>
            <person name="Tian Y."/>
            <person name="Gao K."/>
        </authorList>
    </citation>
    <scope>NUCLEOTIDE SEQUENCE [LARGE SCALE GENOMIC DNA]</scope>
    <source>
        <strain evidence="10">0250</strain>
    </source>
</reference>
<evidence type="ECO:0000256" key="1">
    <source>
        <dbReference type="ARBA" id="ARBA00004202"/>
    </source>
</evidence>
<evidence type="ECO:0000256" key="8">
    <source>
        <dbReference type="SAM" id="MobiDB-lite"/>
    </source>
</evidence>
<dbReference type="PANTHER" id="PTHR43297:SF2">
    <property type="entry name" value="DIPEPTIDE TRANSPORT ATP-BINDING PROTEIN DPPD"/>
    <property type="match status" value="1"/>
</dbReference>
<dbReference type="GO" id="GO:0005886">
    <property type="term" value="C:plasma membrane"/>
    <property type="evidence" value="ECO:0007669"/>
    <property type="project" value="UniProtKB-SubCell"/>
</dbReference>
<comment type="similarity">
    <text evidence="2">Belongs to the ABC transporter superfamily.</text>
</comment>
<dbReference type="AlphaFoldDB" id="A0A6G4ATV4"/>
<evidence type="ECO:0000313" key="11">
    <source>
        <dbReference type="Proteomes" id="UP000476310"/>
    </source>
</evidence>
<keyword evidence="3" id="KW-0813">Transport</keyword>
<comment type="caution">
    <text evidence="10">The sequence shown here is derived from an EMBL/GenBank/DDBJ whole genome shotgun (WGS) entry which is preliminary data.</text>
</comment>
<dbReference type="InterPro" id="IPR013563">
    <property type="entry name" value="Oligopep_ABC_C"/>
</dbReference>
<evidence type="ECO:0000256" key="3">
    <source>
        <dbReference type="ARBA" id="ARBA00022448"/>
    </source>
</evidence>
<feature type="region of interest" description="Disordered" evidence="8">
    <location>
        <begin position="1"/>
        <end position="20"/>
    </location>
</feature>
<dbReference type="Pfam" id="PF08352">
    <property type="entry name" value="oligo_HPY"/>
    <property type="match status" value="1"/>
</dbReference>
<evidence type="ECO:0000259" key="9">
    <source>
        <dbReference type="PROSITE" id="PS50893"/>
    </source>
</evidence>
<keyword evidence="7" id="KW-0472">Membrane</keyword>
<dbReference type="PROSITE" id="PS00211">
    <property type="entry name" value="ABC_TRANSPORTER_1"/>
    <property type="match status" value="1"/>
</dbReference>
<keyword evidence="6 10" id="KW-0067">ATP-binding</keyword>
<dbReference type="Gene3D" id="3.40.50.300">
    <property type="entry name" value="P-loop containing nucleotide triphosphate hydrolases"/>
    <property type="match status" value="1"/>
</dbReference>
<organism evidence="10 11">
    <name type="scientific">Streptomyces rhizosphaericus</name>
    <dbReference type="NCBI Taxonomy" id="114699"/>
    <lineage>
        <taxon>Bacteria</taxon>
        <taxon>Bacillati</taxon>
        <taxon>Actinomycetota</taxon>
        <taxon>Actinomycetes</taxon>
        <taxon>Kitasatosporales</taxon>
        <taxon>Streptomycetaceae</taxon>
        <taxon>Streptomyces</taxon>
        <taxon>Streptomyces violaceusniger group</taxon>
    </lineage>
</organism>
<keyword evidence="5" id="KW-0547">Nucleotide-binding</keyword>
<dbReference type="InterPro" id="IPR017871">
    <property type="entry name" value="ABC_transporter-like_CS"/>
</dbReference>
<dbReference type="Proteomes" id="UP000476310">
    <property type="component" value="Unassembled WGS sequence"/>
</dbReference>
<evidence type="ECO:0000256" key="4">
    <source>
        <dbReference type="ARBA" id="ARBA00022475"/>
    </source>
</evidence>
<comment type="subcellular location">
    <subcellularLocation>
        <location evidence="1">Cell membrane</location>
        <topology evidence="1">Peripheral membrane protein</topology>
    </subcellularLocation>
</comment>
<evidence type="ECO:0000256" key="2">
    <source>
        <dbReference type="ARBA" id="ARBA00005417"/>
    </source>
</evidence>
<dbReference type="Pfam" id="PF00005">
    <property type="entry name" value="ABC_tran"/>
    <property type="match status" value="1"/>
</dbReference>
<keyword evidence="11" id="KW-1185">Reference proteome</keyword>
<dbReference type="SUPFAM" id="SSF52540">
    <property type="entry name" value="P-loop containing nucleoside triphosphate hydrolases"/>
    <property type="match status" value="1"/>
</dbReference>
<dbReference type="InterPro" id="IPR003439">
    <property type="entry name" value="ABC_transporter-like_ATP-bd"/>
</dbReference>